<dbReference type="RefSeq" id="WP_119092173.1">
    <property type="nucleotide sequence ID" value="NZ_UNRR01000001.1"/>
</dbReference>
<dbReference type="AlphaFoldDB" id="A0A383TAR6"/>
<organism evidence="3 4">
    <name type="scientific">Trichococcus shcherbakoviae</name>
    <dbReference type="NCBI Taxonomy" id="2094020"/>
    <lineage>
        <taxon>Bacteria</taxon>
        <taxon>Bacillati</taxon>
        <taxon>Bacillota</taxon>
        <taxon>Bacilli</taxon>
        <taxon>Lactobacillales</taxon>
        <taxon>Carnobacteriaceae</taxon>
        <taxon>Trichococcus</taxon>
    </lineage>
</organism>
<evidence type="ECO:0000313" key="3">
    <source>
        <dbReference type="EMBL" id="SYZ77255.1"/>
    </source>
</evidence>
<dbReference type="OrthoDB" id="9812571at2"/>
<dbReference type="Gene3D" id="2.160.10.10">
    <property type="entry name" value="Hexapeptide repeat proteins"/>
    <property type="match status" value="1"/>
</dbReference>
<evidence type="ECO:0000256" key="2">
    <source>
        <dbReference type="ARBA" id="ARBA00022737"/>
    </source>
</evidence>
<dbReference type="InterPro" id="IPR011004">
    <property type="entry name" value="Trimer_LpxA-like_sf"/>
</dbReference>
<dbReference type="Pfam" id="PF00132">
    <property type="entry name" value="Hexapep"/>
    <property type="match status" value="1"/>
</dbReference>
<keyword evidence="2" id="KW-0677">Repeat</keyword>
<dbReference type="SUPFAM" id="SSF51161">
    <property type="entry name" value="Trimeric LpxA-like enzymes"/>
    <property type="match status" value="1"/>
</dbReference>
<protein>
    <recommendedName>
        <fullName evidence="5">Trimeric lpxa-like</fullName>
    </recommendedName>
</protein>
<dbReference type="GO" id="GO:0016740">
    <property type="term" value="F:transferase activity"/>
    <property type="evidence" value="ECO:0007669"/>
    <property type="project" value="UniProtKB-KW"/>
</dbReference>
<keyword evidence="1" id="KW-0808">Transferase</keyword>
<evidence type="ECO:0000256" key="1">
    <source>
        <dbReference type="ARBA" id="ARBA00022679"/>
    </source>
</evidence>
<accession>A0A383TAR6</accession>
<evidence type="ECO:0008006" key="5">
    <source>
        <dbReference type="Google" id="ProtNLM"/>
    </source>
</evidence>
<dbReference type="InterPro" id="IPR018357">
    <property type="entry name" value="Hexapep_transf_CS"/>
</dbReference>
<dbReference type="EMBL" id="UNRR01000001">
    <property type="protein sequence ID" value="SYZ77255.1"/>
    <property type="molecule type" value="Genomic_DNA"/>
</dbReference>
<name>A0A383TAR6_9LACT</name>
<sequence length="177" mass="19202">MSIKNKITSLKIKLTTSPAHRAKLVKDNLGVCIGEGCEVYSGVSFGSEPYLIEIGNNVRITKGVNFITHDGGVWVLRNTGIAKDSDIFGKIKIGNNVHIGINSVIMPGVSIGDNVIVAVGAVVTKNVPSNTVVAGVPAKQLKTIDEYYEKNKSRIDYTKHMNPTEKKDYLVNKYGAR</sequence>
<dbReference type="CDD" id="cd04647">
    <property type="entry name" value="LbH_MAT_like"/>
    <property type="match status" value="1"/>
</dbReference>
<dbReference type="InterPro" id="IPR001451">
    <property type="entry name" value="Hexapep"/>
</dbReference>
<proteinExistence type="predicted"/>
<reference evidence="4" key="1">
    <citation type="submission" date="2018-05" db="EMBL/GenBank/DDBJ databases">
        <authorList>
            <person name="Strepis N."/>
        </authorList>
    </citation>
    <scope>NUCLEOTIDE SEQUENCE [LARGE SCALE GENOMIC DNA]</scope>
</reference>
<dbReference type="PANTHER" id="PTHR43300">
    <property type="entry name" value="ACETYLTRANSFERASE"/>
    <property type="match status" value="1"/>
</dbReference>
<dbReference type="Proteomes" id="UP000262072">
    <property type="component" value="Unassembled WGS sequence"/>
</dbReference>
<dbReference type="InterPro" id="IPR050179">
    <property type="entry name" value="Trans_hexapeptide_repeat"/>
</dbReference>
<evidence type="ECO:0000313" key="4">
    <source>
        <dbReference type="Proteomes" id="UP000262072"/>
    </source>
</evidence>
<gene>
    <name evidence="3" type="ORF">TART1_0017</name>
</gene>
<dbReference type="PROSITE" id="PS00101">
    <property type="entry name" value="HEXAPEP_TRANSFERASES"/>
    <property type="match status" value="1"/>
</dbReference>